<proteinExistence type="predicted"/>
<dbReference type="RefSeq" id="WP_143937432.1">
    <property type="nucleotide sequence ID" value="NZ_VKKG01000002.1"/>
</dbReference>
<feature type="transmembrane region" description="Helical" evidence="1">
    <location>
        <begin position="47"/>
        <end position="67"/>
    </location>
</feature>
<protein>
    <recommendedName>
        <fullName evidence="4">PH domain-containing protein</fullName>
    </recommendedName>
</protein>
<evidence type="ECO:0008006" key="4">
    <source>
        <dbReference type="Google" id="ProtNLM"/>
    </source>
</evidence>
<feature type="transmembrane region" description="Helical" evidence="1">
    <location>
        <begin position="225"/>
        <end position="246"/>
    </location>
</feature>
<comment type="caution">
    <text evidence="2">The sequence shown here is derived from an EMBL/GenBank/DDBJ whole genome shotgun (WGS) entry which is preliminary data.</text>
</comment>
<dbReference type="AlphaFoldDB" id="A0A553K1F2"/>
<gene>
    <name evidence="2" type="ORF">FOJ82_05240</name>
</gene>
<keyword evidence="1" id="KW-0812">Transmembrane</keyword>
<keyword evidence="1" id="KW-1133">Transmembrane helix</keyword>
<reference evidence="2 3" key="1">
    <citation type="submission" date="2019-07" db="EMBL/GenBank/DDBJ databases">
        <authorList>
            <person name="Zhou L.-Y."/>
        </authorList>
    </citation>
    <scope>NUCLEOTIDE SEQUENCE [LARGE SCALE GENOMIC DNA]</scope>
    <source>
        <strain evidence="2 3">YIM 101269</strain>
    </source>
</reference>
<accession>A0A553K1F2</accession>
<keyword evidence="1" id="KW-0472">Membrane</keyword>
<keyword evidence="3" id="KW-1185">Reference proteome</keyword>
<evidence type="ECO:0000256" key="1">
    <source>
        <dbReference type="SAM" id="Phobius"/>
    </source>
</evidence>
<evidence type="ECO:0000313" key="3">
    <source>
        <dbReference type="Proteomes" id="UP000317638"/>
    </source>
</evidence>
<feature type="transmembrane region" description="Helical" evidence="1">
    <location>
        <begin position="193"/>
        <end position="213"/>
    </location>
</feature>
<dbReference type="EMBL" id="VKKG01000002">
    <property type="protein sequence ID" value="TRY18536.1"/>
    <property type="molecule type" value="Genomic_DNA"/>
</dbReference>
<feature type="transmembrane region" description="Helical" evidence="1">
    <location>
        <begin position="12"/>
        <end position="35"/>
    </location>
</feature>
<evidence type="ECO:0000313" key="2">
    <source>
        <dbReference type="EMBL" id="TRY18536.1"/>
    </source>
</evidence>
<sequence length="342" mass="37328">MNTFELVAKPGRIALGFAVAVGVGLAAVLVSYGLISQFSNWTATRVMPLALGIGAVVAVAMVLNTLFGTIKRIELDDQSLRIHLLSGATKEYRLGENQFAPKVTHQMNRGQHVGTTRALEVMGPHGTDTHVIGFEADEFNELIHRLTGRSMGVPPASPQAPGAPSPVPGVAARRPLEFQPQRFEITRAPLRKFYVTLWVVAAVLVLLGALAAWGISTDPDTEAYVAWLVLGAFILFALLVLTPLLVMRRRAAKLPSQIVVAPTWVAFDDRSFNYSELKVIQIKPPGEFINRSAKILTKADERIIYELGIGTHRKMFEGYDQFAHLLEQAGNAAAGVVRIDWS</sequence>
<organism evidence="2 3">
    <name type="scientific">Tessaracoccus rhinocerotis</name>
    <dbReference type="NCBI Taxonomy" id="1689449"/>
    <lineage>
        <taxon>Bacteria</taxon>
        <taxon>Bacillati</taxon>
        <taxon>Actinomycetota</taxon>
        <taxon>Actinomycetes</taxon>
        <taxon>Propionibacteriales</taxon>
        <taxon>Propionibacteriaceae</taxon>
        <taxon>Tessaracoccus</taxon>
    </lineage>
</organism>
<dbReference type="Proteomes" id="UP000317638">
    <property type="component" value="Unassembled WGS sequence"/>
</dbReference>
<name>A0A553K1F2_9ACTN</name>